<dbReference type="InParanoid" id="A0A0F7IIB3"/>
<dbReference type="InterPro" id="IPR013785">
    <property type="entry name" value="Aldolase_TIM"/>
</dbReference>
<feature type="domain" description="Radical SAM core" evidence="5">
    <location>
        <begin position="21"/>
        <end position="224"/>
    </location>
</feature>
<evidence type="ECO:0000256" key="1">
    <source>
        <dbReference type="ARBA" id="ARBA00022691"/>
    </source>
</evidence>
<dbReference type="Proteomes" id="UP000034723">
    <property type="component" value="Chromosome"/>
</dbReference>
<dbReference type="EMBL" id="CP011267">
    <property type="protein sequence ID" value="AKG92574.1"/>
    <property type="molecule type" value="Genomic_DNA"/>
</dbReference>
<dbReference type="SFLD" id="SFLDG01108">
    <property type="entry name" value="Uncharacterised_Radical_SAM_Su"/>
    <property type="match status" value="1"/>
</dbReference>
<dbReference type="PROSITE" id="PS51918">
    <property type="entry name" value="RADICAL_SAM"/>
    <property type="match status" value="1"/>
</dbReference>
<dbReference type="InterPro" id="IPR058374">
    <property type="entry name" value="DUF8061"/>
</dbReference>
<dbReference type="STRING" id="113653.GAH_00066"/>
<dbReference type="GeneID" id="24802656"/>
<dbReference type="OrthoDB" id="372128at2157"/>
<dbReference type="KEGG" id="gah:GAH_00066"/>
<organism evidence="6 7">
    <name type="scientific">Geoglobus ahangari</name>
    <dbReference type="NCBI Taxonomy" id="113653"/>
    <lineage>
        <taxon>Archaea</taxon>
        <taxon>Methanobacteriati</taxon>
        <taxon>Methanobacteriota</taxon>
        <taxon>Archaeoglobi</taxon>
        <taxon>Archaeoglobales</taxon>
        <taxon>Archaeoglobaceae</taxon>
        <taxon>Geoglobus</taxon>
    </lineage>
</organism>
<evidence type="ECO:0000313" key="7">
    <source>
        <dbReference type="Proteomes" id="UP000034723"/>
    </source>
</evidence>
<keyword evidence="4" id="KW-0411">Iron-sulfur</keyword>
<dbReference type="Pfam" id="PF26257">
    <property type="entry name" value="DUF8061"/>
    <property type="match status" value="1"/>
</dbReference>
<protein>
    <submittedName>
        <fullName evidence="6">Putative conserved protein related to pyruvate formate-lyase activating enzyme</fullName>
    </submittedName>
</protein>
<keyword evidence="3" id="KW-0408">Iron</keyword>
<proteinExistence type="predicted"/>
<evidence type="ECO:0000256" key="2">
    <source>
        <dbReference type="ARBA" id="ARBA00022723"/>
    </source>
</evidence>
<sequence>MRFRRIEGGSYYSYLTEGCRLCRMGAKMVLFVTGKCPHACYYCPISEERKGRDVVYANERFVESIDDVVDEILSMSAEGVAITGGEPLARLERVREYLEVFSHAGLHTHLYTSIPAEDKILEKLAESGLDEIRFHPPGLENVRAYERPLLRARSLGMEAGFEIPALEFRDDVVEVVNSADAFLNVNELEFSTSNFEELERAGWKPGEFFEAEKSKEIADMYAGRVERFHFCSVRFKEIAQFRRRLIRMAFNLPEFYRVTSEGTVICGLVEGDKEEIRKVLIQMGAEFVEVEEGFEVPVEVAENLSSSFDASLIERYPTHDRTILEKHPLR</sequence>
<dbReference type="RefSeq" id="WP_048094168.1">
    <property type="nucleotide sequence ID" value="NZ_CP011267.1"/>
</dbReference>
<reference evidence="6 7" key="1">
    <citation type="submission" date="2015-04" db="EMBL/GenBank/DDBJ databases">
        <title>The complete genome sequence of the hyperthermophilic, obligate iron-reducing archaeon Geoglobus ahangari strain 234T.</title>
        <authorList>
            <person name="Manzella M.P."/>
            <person name="Holmes D.E."/>
            <person name="Rocheleau J.M."/>
            <person name="Chung A."/>
            <person name="Reguera G."/>
            <person name="Kashefi K."/>
        </authorList>
    </citation>
    <scope>NUCLEOTIDE SEQUENCE [LARGE SCALE GENOMIC DNA]</scope>
    <source>
        <strain evidence="6 7">234</strain>
    </source>
</reference>
<keyword evidence="6" id="KW-0456">Lyase</keyword>
<gene>
    <name evidence="6" type="ORF">GAH_00066</name>
</gene>
<evidence type="ECO:0000256" key="4">
    <source>
        <dbReference type="ARBA" id="ARBA00023014"/>
    </source>
</evidence>
<dbReference type="InterPro" id="IPR040087">
    <property type="entry name" value="MJ0021-like"/>
</dbReference>
<dbReference type="AlphaFoldDB" id="A0A0F7IIB3"/>
<dbReference type="PANTHER" id="PTHR43288:SF1">
    <property type="entry name" value="GLYCYL-RADICAL ENZYME ACTIVATING ENZYME MJ0021-RELATED"/>
    <property type="match status" value="1"/>
</dbReference>
<keyword evidence="1" id="KW-0949">S-adenosyl-L-methionine</keyword>
<dbReference type="GO" id="GO:0051536">
    <property type="term" value="F:iron-sulfur cluster binding"/>
    <property type="evidence" value="ECO:0007669"/>
    <property type="project" value="UniProtKB-KW"/>
</dbReference>
<dbReference type="Gene3D" id="3.20.20.70">
    <property type="entry name" value="Aldolase class I"/>
    <property type="match status" value="1"/>
</dbReference>
<evidence type="ECO:0000313" key="6">
    <source>
        <dbReference type="EMBL" id="AKG92574.1"/>
    </source>
</evidence>
<dbReference type="CDD" id="cd01335">
    <property type="entry name" value="Radical_SAM"/>
    <property type="match status" value="1"/>
</dbReference>
<keyword evidence="6" id="KW-0670">Pyruvate</keyword>
<dbReference type="SFLD" id="SFLDS00029">
    <property type="entry name" value="Radical_SAM"/>
    <property type="match status" value="1"/>
</dbReference>
<keyword evidence="7" id="KW-1185">Reference proteome</keyword>
<dbReference type="PANTHER" id="PTHR43288">
    <property type="entry name" value="BIOTIN SYNTHASE-RELATED PROTEIN, RADICAL SAM SUPERFAMILY"/>
    <property type="match status" value="1"/>
</dbReference>
<dbReference type="Pfam" id="PF04055">
    <property type="entry name" value="Radical_SAM"/>
    <property type="match status" value="1"/>
</dbReference>
<dbReference type="GO" id="GO:0046872">
    <property type="term" value="F:metal ion binding"/>
    <property type="evidence" value="ECO:0007669"/>
    <property type="project" value="UniProtKB-KW"/>
</dbReference>
<keyword evidence="2" id="KW-0479">Metal-binding</keyword>
<dbReference type="PATRIC" id="fig|113653.22.peg.65"/>
<accession>A0A0F7IIB3</accession>
<dbReference type="GO" id="GO:0016829">
    <property type="term" value="F:lyase activity"/>
    <property type="evidence" value="ECO:0007669"/>
    <property type="project" value="UniProtKB-KW"/>
</dbReference>
<dbReference type="InterPro" id="IPR058240">
    <property type="entry name" value="rSAM_sf"/>
</dbReference>
<dbReference type="SUPFAM" id="SSF102114">
    <property type="entry name" value="Radical SAM enzymes"/>
    <property type="match status" value="1"/>
</dbReference>
<name>A0A0F7IIB3_9EURY</name>
<evidence type="ECO:0000256" key="3">
    <source>
        <dbReference type="ARBA" id="ARBA00023004"/>
    </source>
</evidence>
<dbReference type="HOGENOM" id="CLU_053467_0_0_2"/>
<dbReference type="InterPro" id="IPR007197">
    <property type="entry name" value="rSAM"/>
</dbReference>
<evidence type="ECO:0000259" key="5">
    <source>
        <dbReference type="PROSITE" id="PS51918"/>
    </source>
</evidence>